<sequence length="215" mass="24684">MAMTLSLLPTSQHISPETNLVKTLQLALDKSESFQIYPIQGRGILVNAKARTYADPHRLAPKLVACAREGRSTIRRISSRSDAMQEAELQMRPVEELLWTLAFQEHHVRDIPEHCRRDDVVSLRYWPNFTRVPSSPNAYRIAALFKARPTSIVLASRILEVDEDEVLRFYHAANCAGLVERINRQGEMVTTKQHRHHGLIRSLMNRFRRSTPATH</sequence>
<proteinExistence type="predicted"/>
<organism evidence="1 2">
    <name type="scientific">Parathalassolituus penaei</name>
    <dbReference type="NCBI Taxonomy" id="2997323"/>
    <lineage>
        <taxon>Bacteria</taxon>
        <taxon>Pseudomonadati</taxon>
        <taxon>Pseudomonadota</taxon>
        <taxon>Gammaproteobacteria</taxon>
        <taxon>Oceanospirillales</taxon>
        <taxon>Oceanospirillaceae</taxon>
        <taxon>Parathalassolituus</taxon>
    </lineage>
</organism>
<dbReference type="EMBL" id="JAPNOA010000006">
    <property type="protein sequence ID" value="MCY0963783.1"/>
    <property type="molecule type" value="Genomic_DNA"/>
</dbReference>
<comment type="caution">
    <text evidence="1">The sequence shown here is derived from an EMBL/GenBank/DDBJ whole genome shotgun (WGS) entry which is preliminary data.</text>
</comment>
<gene>
    <name evidence="1" type="ORF">OUO13_01100</name>
</gene>
<keyword evidence="2" id="KW-1185">Reference proteome</keyword>
<evidence type="ECO:0000313" key="2">
    <source>
        <dbReference type="Proteomes" id="UP001150830"/>
    </source>
</evidence>
<reference evidence="1" key="1">
    <citation type="submission" date="2022-11" db="EMBL/GenBank/DDBJ databases">
        <title>Parathalassolutuus dongxingensis gen. nov., sp. nov., a novel member of family Oceanospirillaceae isolated from a coastal shrimp pond in Guangxi, China.</title>
        <authorList>
            <person name="Chen H."/>
        </authorList>
    </citation>
    <scope>NUCLEOTIDE SEQUENCE</scope>
    <source>
        <strain evidence="1">G-43</strain>
    </source>
</reference>
<name>A0A9X3EA87_9GAMM</name>
<dbReference type="AlphaFoldDB" id="A0A9X3EA87"/>
<protein>
    <submittedName>
        <fullName evidence="1">Uncharacterized protein</fullName>
    </submittedName>
</protein>
<evidence type="ECO:0000313" key="1">
    <source>
        <dbReference type="EMBL" id="MCY0963783.1"/>
    </source>
</evidence>
<accession>A0A9X3EA87</accession>
<dbReference type="RefSeq" id="WP_283172003.1">
    <property type="nucleotide sequence ID" value="NZ_JAPNOA010000006.1"/>
</dbReference>
<dbReference type="Proteomes" id="UP001150830">
    <property type="component" value="Unassembled WGS sequence"/>
</dbReference>